<accession>A0A3R6AF51</accession>
<evidence type="ECO:0000313" key="2">
    <source>
        <dbReference type="EMBL" id="RHA89699.1"/>
    </source>
</evidence>
<comment type="caution">
    <text evidence="2">The sequence shown here is derived from an EMBL/GenBank/DDBJ whole genome shotgun (WGS) entry which is preliminary data.</text>
</comment>
<dbReference type="RefSeq" id="WP_118580885.1">
    <property type="nucleotide sequence ID" value="NZ_CABJFX010000009.1"/>
</dbReference>
<feature type="transmembrane region" description="Helical" evidence="1">
    <location>
        <begin position="189"/>
        <end position="212"/>
    </location>
</feature>
<name>A0A3R6AF51_9FIRM</name>
<keyword evidence="1" id="KW-0812">Transmembrane</keyword>
<dbReference type="AlphaFoldDB" id="A0A3R6AF51"/>
<organism evidence="2 3">
    <name type="scientific">Roseburia inulinivorans</name>
    <dbReference type="NCBI Taxonomy" id="360807"/>
    <lineage>
        <taxon>Bacteria</taxon>
        <taxon>Bacillati</taxon>
        <taxon>Bacillota</taxon>
        <taxon>Clostridia</taxon>
        <taxon>Lachnospirales</taxon>
        <taxon>Lachnospiraceae</taxon>
        <taxon>Roseburia</taxon>
    </lineage>
</organism>
<feature type="transmembrane region" description="Helical" evidence="1">
    <location>
        <begin position="89"/>
        <end position="110"/>
    </location>
</feature>
<feature type="transmembrane region" description="Helical" evidence="1">
    <location>
        <begin position="21"/>
        <end position="39"/>
    </location>
</feature>
<gene>
    <name evidence="2" type="ORF">DW914_06875</name>
</gene>
<evidence type="ECO:0000313" key="3">
    <source>
        <dbReference type="Proteomes" id="UP000283492"/>
    </source>
</evidence>
<evidence type="ECO:0000256" key="1">
    <source>
        <dbReference type="SAM" id="Phobius"/>
    </source>
</evidence>
<reference evidence="2 3" key="1">
    <citation type="submission" date="2018-08" db="EMBL/GenBank/DDBJ databases">
        <title>A genome reference for cultivated species of the human gut microbiota.</title>
        <authorList>
            <person name="Zou Y."/>
            <person name="Xue W."/>
            <person name="Luo G."/>
        </authorList>
    </citation>
    <scope>NUCLEOTIDE SEQUENCE [LARGE SCALE GENOMIC DNA]</scope>
    <source>
        <strain evidence="2 3">AM42-1AC</strain>
    </source>
</reference>
<dbReference type="EMBL" id="QSFX01000009">
    <property type="protein sequence ID" value="RHA89699.1"/>
    <property type="molecule type" value="Genomic_DNA"/>
</dbReference>
<keyword evidence="1" id="KW-1133">Transmembrane helix</keyword>
<feature type="transmembrane region" description="Helical" evidence="1">
    <location>
        <begin position="122"/>
        <end position="140"/>
    </location>
</feature>
<dbReference type="Proteomes" id="UP000283492">
    <property type="component" value="Unassembled WGS sequence"/>
</dbReference>
<feature type="transmembrane region" description="Helical" evidence="1">
    <location>
        <begin position="152"/>
        <end position="174"/>
    </location>
</feature>
<feature type="transmembrane region" description="Helical" evidence="1">
    <location>
        <begin position="51"/>
        <end position="77"/>
    </location>
</feature>
<proteinExistence type="predicted"/>
<sequence>MAESRIIKRNVLFWGKSGLQLTGMMLIFMVVYGFLFNMGSGSIFRDFWKTAYFYGGIISVLFALIGPVSYVGAYLPLTLSFGSGRREAVFGAQIFCVVYVVSAYIILALAGFMSSGKFDGKLNVLIAVLFVFMTAVGQLVSVAQMHFGIKGMIIGIVFVVLCMVGGIVTGIGFIDQIMEWINGIHTNVLWILLAIGAMISVLLYAVSVMALFREMRHYEVKA</sequence>
<keyword evidence="1" id="KW-0472">Membrane</keyword>
<protein>
    <submittedName>
        <fullName evidence="2">Membrane-spanning protein</fullName>
    </submittedName>
</protein>